<organism evidence="2 3">
    <name type="scientific">Ricinus communis</name>
    <name type="common">Castor bean</name>
    <dbReference type="NCBI Taxonomy" id="3988"/>
    <lineage>
        <taxon>Eukaryota</taxon>
        <taxon>Viridiplantae</taxon>
        <taxon>Streptophyta</taxon>
        <taxon>Embryophyta</taxon>
        <taxon>Tracheophyta</taxon>
        <taxon>Spermatophyta</taxon>
        <taxon>Magnoliopsida</taxon>
        <taxon>eudicotyledons</taxon>
        <taxon>Gunneridae</taxon>
        <taxon>Pentapetalae</taxon>
        <taxon>rosids</taxon>
        <taxon>fabids</taxon>
        <taxon>Malpighiales</taxon>
        <taxon>Euphorbiaceae</taxon>
        <taxon>Acalyphoideae</taxon>
        <taxon>Acalypheae</taxon>
        <taxon>Ricinus</taxon>
    </lineage>
</organism>
<gene>
    <name evidence="2" type="ORF">RCOM_1901740</name>
</gene>
<protein>
    <submittedName>
        <fullName evidence="2">Uncharacterized protein</fullName>
    </submittedName>
</protein>
<proteinExistence type="predicted"/>
<accession>B9TEZ5</accession>
<dbReference type="EMBL" id="EQ979398">
    <property type="protein sequence ID" value="EEF25569.1"/>
    <property type="molecule type" value="Genomic_DNA"/>
</dbReference>
<feature type="transmembrane region" description="Helical" evidence="1">
    <location>
        <begin position="155"/>
        <end position="173"/>
    </location>
</feature>
<keyword evidence="3" id="KW-1185">Reference proteome</keyword>
<dbReference type="InParanoid" id="B9TEZ5"/>
<keyword evidence="1" id="KW-1133">Transmembrane helix</keyword>
<name>B9TEZ5_RICCO</name>
<feature type="non-terminal residue" evidence="2">
    <location>
        <position position="1"/>
    </location>
</feature>
<dbReference type="Proteomes" id="UP000008311">
    <property type="component" value="Unassembled WGS sequence"/>
</dbReference>
<feature type="transmembrane region" description="Helical" evidence="1">
    <location>
        <begin position="43"/>
        <end position="63"/>
    </location>
</feature>
<evidence type="ECO:0000313" key="2">
    <source>
        <dbReference type="EMBL" id="EEF25569.1"/>
    </source>
</evidence>
<dbReference type="AlphaFoldDB" id="B9TEZ5"/>
<evidence type="ECO:0000256" key="1">
    <source>
        <dbReference type="SAM" id="Phobius"/>
    </source>
</evidence>
<reference evidence="3" key="1">
    <citation type="journal article" date="2010" name="Nat. Biotechnol.">
        <title>Draft genome sequence of the oilseed species Ricinus communis.</title>
        <authorList>
            <person name="Chan A.P."/>
            <person name="Crabtree J."/>
            <person name="Zhao Q."/>
            <person name="Lorenzi H."/>
            <person name="Orvis J."/>
            <person name="Puiu D."/>
            <person name="Melake-Berhan A."/>
            <person name="Jones K.M."/>
            <person name="Redman J."/>
            <person name="Chen G."/>
            <person name="Cahoon E.B."/>
            <person name="Gedil M."/>
            <person name="Stanke M."/>
            <person name="Haas B.J."/>
            <person name="Wortman J.R."/>
            <person name="Fraser-Liggett C.M."/>
            <person name="Ravel J."/>
            <person name="Rabinowicz P.D."/>
        </authorList>
    </citation>
    <scope>NUCLEOTIDE SEQUENCE [LARGE SCALE GENOMIC DNA]</scope>
    <source>
        <strain evidence="3">cv. Hale</strain>
    </source>
</reference>
<keyword evidence="1" id="KW-0472">Membrane</keyword>
<sequence>WQSPPREDAATTWHEALRRHGWHTLLGLVWTAVVFWLNPSFLWWLMPIVGAFILSIPISVLSSQSGIGRVIQRLGFFMIPEESEPPVELRQLGQYMAHKKVSHSFIDAVSDPAINATTCTFSQRRLRRPLSKYRLHLVDLAVKHGPRALSTQQRMALLGNAAALSLLHFLVWVSPDAHPQWLRRRHLRPILVKPVSVG</sequence>
<feature type="transmembrane region" description="Helical" evidence="1">
    <location>
        <begin position="21"/>
        <end position="37"/>
    </location>
</feature>
<keyword evidence="1" id="KW-0812">Transmembrane</keyword>
<evidence type="ECO:0000313" key="3">
    <source>
        <dbReference type="Proteomes" id="UP000008311"/>
    </source>
</evidence>